<dbReference type="RefSeq" id="WP_376893454.1">
    <property type="nucleotide sequence ID" value="NZ_JBHULS010000003.1"/>
</dbReference>
<organism evidence="1 2">
    <name type="scientific">Bizionia sediminis</name>
    <dbReference type="NCBI Taxonomy" id="1737064"/>
    <lineage>
        <taxon>Bacteria</taxon>
        <taxon>Pseudomonadati</taxon>
        <taxon>Bacteroidota</taxon>
        <taxon>Flavobacteriia</taxon>
        <taxon>Flavobacteriales</taxon>
        <taxon>Flavobacteriaceae</taxon>
        <taxon>Bizionia</taxon>
    </lineage>
</organism>
<reference evidence="2" key="1">
    <citation type="journal article" date="2019" name="Int. J. Syst. Evol. Microbiol.">
        <title>The Global Catalogue of Microorganisms (GCM) 10K type strain sequencing project: providing services to taxonomists for standard genome sequencing and annotation.</title>
        <authorList>
            <consortium name="The Broad Institute Genomics Platform"/>
            <consortium name="The Broad Institute Genome Sequencing Center for Infectious Disease"/>
            <person name="Wu L."/>
            <person name="Ma J."/>
        </authorList>
    </citation>
    <scope>NUCLEOTIDE SEQUENCE [LARGE SCALE GENOMIC DNA]</scope>
    <source>
        <strain evidence="2">KCTC 42587</strain>
    </source>
</reference>
<gene>
    <name evidence="1" type="ORF">ACFSQP_08610</name>
</gene>
<evidence type="ECO:0000313" key="1">
    <source>
        <dbReference type="EMBL" id="MFD2551875.1"/>
    </source>
</evidence>
<evidence type="ECO:0000313" key="2">
    <source>
        <dbReference type="Proteomes" id="UP001597472"/>
    </source>
</evidence>
<dbReference type="Proteomes" id="UP001597472">
    <property type="component" value="Unassembled WGS sequence"/>
</dbReference>
<dbReference type="EMBL" id="JBHULS010000003">
    <property type="protein sequence ID" value="MFD2551875.1"/>
    <property type="molecule type" value="Genomic_DNA"/>
</dbReference>
<accession>A0ABW5KVH0</accession>
<proteinExistence type="predicted"/>
<comment type="caution">
    <text evidence="1">The sequence shown here is derived from an EMBL/GenBank/DDBJ whole genome shotgun (WGS) entry which is preliminary data.</text>
</comment>
<protein>
    <recommendedName>
        <fullName evidence="3">DUF4783 domain-containing protein</fullName>
    </recommendedName>
</protein>
<keyword evidence="2" id="KW-1185">Reference proteome</keyword>
<sequence>MKTYGILMVFLLTCSIGRAQYVIENFSNAAINQLPIVEEIAYWLQTNQIDNMVPLMANPNTVDTAYLKSETTFLALEYTKKRILKNTHTSVTDTRQIVWYERNFYKQTKSKLKPRYQIYFTVEFHKGYYKIIDLTFGKRKKINTENYTAN</sequence>
<name>A0ABW5KVH0_9FLAO</name>
<evidence type="ECO:0008006" key="3">
    <source>
        <dbReference type="Google" id="ProtNLM"/>
    </source>
</evidence>